<dbReference type="Proteomes" id="UP000612585">
    <property type="component" value="Unassembled WGS sequence"/>
</dbReference>
<protein>
    <recommendedName>
        <fullName evidence="3">Protein kinase domain-containing protein</fullName>
    </recommendedName>
</protein>
<dbReference type="EMBL" id="BOPG01000024">
    <property type="protein sequence ID" value="GIJ56522.1"/>
    <property type="molecule type" value="Genomic_DNA"/>
</dbReference>
<dbReference type="SUPFAM" id="SSF56112">
    <property type="entry name" value="Protein kinase-like (PK-like)"/>
    <property type="match status" value="1"/>
</dbReference>
<evidence type="ECO:0008006" key="3">
    <source>
        <dbReference type="Google" id="ProtNLM"/>
    </source>
</evidence>
<dbReference type="InterPro" id="IPR011009">
    <property type="entry name" value="Kinase-like_dom_sf"/>
</dbReference>
<dbReference type="AlphaFoldDB" id="A0A8J3Z4B4"/>
<comment type="caution">
    <text evidence="1">The sequence shown here is derived from an EMBL/GenBank/DDBJ whole genome shotgun (WGS) entry which is preliminary data.</text>
</comment>
<organism evidence="1 2">
    <name type="scientific">Virgisporangium aurantiacum</name>
    <dbReference type="NCBI Taxonomy" id="175570"/>
    <lineage>
        <taxon>Bacteria</taxon>
        <taxon>Bacillati</taxon>
        <taxon>Actinomycetota</taxon>
        <taxon>Actinomycetes</taxon>
        <taxon>Micromonosporales</taxon>
        <taxon>Micromonosporaceae</taxon>
        <taxon>Virgisporangium</taxon>
    </lineage>
</organism>
<dbReference type="Gene3D" id="1.10.510.10">
    <property type="entry name" value="Transferase(Phosphotransferase) domain 1"/>
    <property type="match status" value="1"/>
</dbReference>
<name>A0A8J3Z4B4_9ACTN</name>
<dbReference type="RefSeq" id="WP_203994990.1">
    <property type="nucleotide sequence ID" value="NZ_BOPG01000024.1"/>
</dbReference>
<proteinExistence type="predicted"/>
<accession>A0A8J3Z4B4</accession>
<sequence>MRADLDRVTANRAVADHLARLDDHDIVALLDAATPGPPGIGGATTTFDIAGTRVFAKAIPLTDRERERDTRNIFDLPTYYQYGIGSAGFGTWREIAVHERTTRWVLDGAFGGFPVVHHWRVLPRPPEPMPAREREFFLGRWGDSPAVRARMAAIDSASAVVVVVMEHIPFTVDEWLKARVADGPRAAAAAVSFVEDGLSTATDFLAAQGIVHFDAHFWNVLTDGHGLYLADFGLALAADFTLTGEERDFLGRHRDYDRCHVATHLTHWLVHHTAGVPWPDCHGYVAAQADAGFPDLPPWAATVATRHAPVATVLGAFHERLIAGDLSAPYPSEALAAALLSGSARGW</sequence>
<gene>
    <name evidence="1" type="ORF">Vau01_040380</name>
</gene>
<keyword evidence="2" id="KW-1185">Reference proteome</keyword>
<evidence type="ECO:0000313" key="1">
    <source>
        <dbReference type="EMBL" id="GIJ56522.1"/>
    </source>
</evidence>
<evidence type="ECO:0000313" key="2">
    <source>
        <dbReference type="Proteomes" id="UP000612585"/>
    </source>
</evidence>
<reference evidence="1" key="1">
    <citation type="submission" date="2021-01" db="EMBL/GenBank/DDBJ databases">
        <title>Whole genome shotgun sequence of Virgisporangium aurantiacum NBRC 16421.</title>
        <authorList>
            <person name="Komaki H."/>
            <person name="Tamura T."/>
        </authorList>
    </citation>
    <scope>NUCLEOTIDE SEQUENCE</scope>
    <source>
        <strain evidence="1">NBRC 16421</strain>
    </source>
</reference>